<dbReference type="InterPro" id="IPR039650">
    <property type="entry name" value="HdrA-like"/>
</dbReference>
<gene>
    <name evidence="6" type="ORF">ACFSUF_04475</name>
</gene>
<dbReference type="SUPFAM" id="SSF51905">
    <property type="entry name" value="FAD/NAD(P)-binding domain"/>
    <property type="match status" value="1"/>
</dbReference>
<dbReference type="PANTHER" id="PTHR43498">
    <property type="entry name" value="FERREDOXIN:COB-COM HETERODISULFIDE REDUCTASE SUBUNIT A"/>
    <property type="match status" value="1"/>
</dbReference>
<keyword evidence="4" id="KW-0408">Iron</keyword>
<reference evidence="7" key="1">
    <citation type="journal article" date="2019" name="Int. J. Syst. Evol. Microbiol.">
        <title>The Global Catalogue of Microorganisms (GCM) 10K type strain sequencing project: providing services to taxonomists for standard genome sequencing and annotation.</title>
        <authorList>
            <consortium name="The Broad Institute Genomics Platform"/>
            <consortium name="The Broad Institute Genome Sequencing Center for Infectious Disease"/>
            <person name="Wu L."/>
            <person name="Ma J."/>
        </authorList>
    </citation>
    <scope>NUCLEOTIDE SEQUENCE [LARGE SCALE GENOMIC DNA]</scope>
    <source>
        <strain evidence="7">KCTC 3950</strain>
    </source>
</reference>
<evidence type="ECO:0000313" key="7">
    <source>
        <dbReference type="Proteomes" id="UP001597541"/>
    </source>
</evidence>
<organism evidence="6 7">
    <name type="scientific">Paenibacillus gansuensis</name>
    <dbReference type="NCBI Taxonomy" id="306542"/>
    <lineage>
        <taxon>Bacteria</taxon>
        <taxon>Bacillati</taxon>
        <taxon>Bacillota</taxon>
        <taxon>Bacilli</taxon>
        <taxon>Bacillales</taxon>
        <taxon>Paenibacillaceae</taxon>
        <taxon>Paenibacillus</taxon>
    </lineage>
</organism>
<evidence type="ECO:0000256" key="2">
    <source>
        <dbReference type="ARBA" id="ARBA00022723"/>
    </source>
</evidence>
<evidence type="ECO:0000256" key="3">
    <source>
        <dbReference type="ARBA" id="ARBA00023002"/>
    </source>
</evidence>
<keyword evidence="3" id="KW-0560">Oxidoreductase</keyword>
<dbReference type="Gene3D" id="3.50.50.60">
    <property type="entry name" value="FAD/NAD(P)-binding domain"/>
    <property type="match status" value="1"/>
</dbReference>
<keyword evidence="5" id="KW-0411">Iron-sulfur</keyword>
<dbReference type="PANTHER" id="PTHR43498:SF1">
    <property type="entry name" value="COB--COM HETERODISULFIDE REDUCTASE IRON-SULFUR SUBUNIT A"/>
    <property type="match status" value="1"/>
</dbReference>
<evidence type="ECO:0000256" key="1">
    <source>
        <dbReference type="ARBA" id="ARBA00022485"/>
    </source>
</evidence>
<comment type="caution">
    <text evidence="6">The sequence shown here is derived from an EMBL/GenBank/DDBJ whole genome shotgun (WGS) entry which is preliminary data.</text>
</comment>
<sequence length="632" mass="70566">MLFTEKRDGSITSAAVHAHFSSHYDVIVVGLGTAGAIAAITAARKGLKVLGLERLTCMGGTGTVGGVVGYYYGNRGGIFEGIDAKVASYQEQDDFVPFEGVHAEIKNWILDKEAVTAGVEVHYNSFVTGVFLDGLKVKGIRWASPAGIHESSASIVIDATGNADVCELAGCQLAAGRELDQECQPFSNVQMKLYSNGSVGNFYTDSGYMRTGDPVSVNRAIFESNLLGTHLREKFTDDPLLLKTAPLLGIRESSRIVGEEQVTLSDVLADRLTQEPVFFGFSNLDNHGKDMAFESEIQQDWLVAASLFGPNLNVPIPKGVLIPQGYDGLLAAGRCISLDHDIASAVRQKRDMEKCGEVAASMAYLSVQQGVSLKDVPYGELRKMLLETNCLNPEQKMEIREITPQEDHKQIAVPEVSWLTETDEIRDALAGEKPGIAIWSVKRLGEQAAASLTEWLICQDQPLLRKNSAIALALLENRVCLPVLREMVYARDLYLPKTSRKYNQPHVFAAIYLLGRLKDQEIMPELLHFMNEDSFLYTQQTDNRNEEFIYDLKELYFQYFTFSMMAALRIADTYEHWRNPLMEAVSRRLADPGLDLTITLKSHFREANGFLKKRMNDRVQRIYENYVRKWDC</sequence>
<evidence type="ECO:0000256" key="4">
    <source>
        <dbReference type="ARBA" id="ARBA00023004"/>
    </source>
</evidence>
<name>A0ABW5PB00_9BACL</name>
<dbReference type="Proteomes" id="UP001597541">
    <property type="component" value="Unassembled WGS sequence"/>
</dbReference>
<keyword evidence="7" id="KW-1185">Reference proteome</keyword>
<protein>
    <submittedName>
        <fullName evidence="6">FAD-dependent oxidoreductase</fullName>
    </submittedName>
</protein>
<dbReference type="InterPro" id="IPR036188">
    <property type="entry name" value="FAD/NAD-bd_sf"/>
</dbReference>
<proteinExistence type="predicted"/>
<dbReference type="PRINTS" id="PR00411">
    <property type="entry name" value="PNDRDTASEI"/>
</dbReference>
<evidence type="ECO:0000313" key="6">
    <source>
        <dbReference type="EMBL" id="MFD2611674.1"/>
    </source>
</evidence>
<keyword evidence="1" id="KW-0004">4Fe-4S</keyword>
<dbReference type="Pfam" id="PF12831">
    <property type="entry name" value="FAD_oxidored"/>
    <property type="match status" value="2"/>
</dbReference>
<evidence type="ECO:0000256" key="5">
    <source>
        <dbReference type="ARBA" id="ARBA00023014"/>
    </source>
</evidence>
<dbReference type="RefSeq" id="WP_377600551.1">
    <property type="nucleotide sequence ID" value="NZ_JBHUME010000005.1"/>
</dbReference>
<accession>A0ABW5PB00</accession>
<dbReference type="EMBL" id="JBHUME010000005">
    <property type="protein sequence ID" value="MFD2611674.1"/>
    <property type="molecule type" value="Genomic_DNA"/>
</dbReference>
<keyword evidence="2" id="KW-0479">Metal-binding</keyword>